<evidence type="ECO:0000313" key="6">
    <source>
        <dbReference type="Proteomes" id="UP000315295"/>
    </source>
</evidence>
<evidence type="ECO:0000256" key="1">
    <source>
        <dbReference type="SAM" id="MobiDB-lite"/>
    </source>
</evidence>
<evidence type="ECO:0000313" key="5">
    <source>
        <dbReference type="EMBL" id="TQD86583.1"/>
    </source>
</evidence>
<feature type="domain" description="LTI65/LTI78 N-terminal" evidence="4">
    <location>
        <begin position="28"/>
        <end position="85"/>
    </location>
</feature>
<dbReference type="InterPro" id="IPR057059">
    <property type="entry name" value="LTI65/LTI78_PGEED"/>
</dbReference>
<dbReference type="Proteomes" id="UP000315295">
    <property type="component" value="Unassembled WGS sequence"/>
</dbReference>
<feature type="region of interest" description="Disordered" evidence="1">
    <location>
        <begin position="281"/>
        <end position="349"/>
    </location>
</feature>
<evidence type="ECO:0000259" key="2">
    <source>
        <dbReference type="Pfam" id="PF23399"/>
    </source>
</evidence>
<feature type="compositionally biased region" description="Acidic residues" evidence="1">
    <location>
        <begin position="63"/>
        <end position="75"/>
    </location>
</feature>
<evidence type="ECO:0000259" key="3">
    <source>
        <dbReference type="Pfam" id="PF23402"/>
    </source>
</evidence>
<feature type="compositionally biased region" description="Basic and acidic residues" evidence="1">
    <location>
        <begin position="108"/>
        <end position="126"/>
    </location>
</feature>
<protein>
    <submittedName>
        <fullName evidence="5">Uncharacterized protein</fullName>
    </submittedName>
</protein>
<reference evidence="5 6" key="1">
    <citation type="journal article" date="2019" name="G3 (Bethesda)">
        <title>Sequencing of a Wild Apple (Malus baccata) Genome Unravels the Differences Between Cultivated and Wild Apple Species Regarding Disease Resistance and Cold Tolerance.</title>
        <authorList>
            <person name="Chen X."/>
        </authorList>
    </citation>
    <scope>NUCLEOTIDE SEQUENCE [LARGE SCALE GENOMIC DNA]</scope>
    <source>
        <strain evidence="6">cv. Shandingzi</strain>
        <tissue evidence="5">Leaves</tissue>
    </source>
</reference>
<dbReference type="Pfam" id="PF23402">
    <property type="entry name" value="LTI65_LTI78_NYQTKV"/>
    <property type="match status" value="1"/>
</dbReference>
<name>A0A540LJE4_MALBA</name>
<dbReference type="InterPro" id="IPR057058">
    <property type="entry name" value="LTI65_LTI78_NYQTKV"/>
</dbReference>
<dbReference type="Pfam" id="PF23403">
    <property type="entry name" value="LTI65_LTI78_N"/>
    <property type="match status" value="1"/>
</dbReference>
<dbReference type="Pfam" id="PF23399">
    <property type="entry name" value="LTI65_PGEED"/>
    <property type="match status" value="1"/>
</dbReference>
<dbReference type="GO" id="GO:0006950">
    <property type="term" value="P:response to stress"/>
    <property type="evidence" value="ECO:0007669"/>
    <property type="project" value="TreeGrafter"/>
</dbReference>
<dbReference type="PANTHER" id="PTHR33836:SF1">
    <property type="entry name" value="LOW-TEMPERATURE-INDUCED 65 KDA PROTEIN-RELATED"/>
    <property type="match status" value="1"/>
</dbReference>
<dbReference type="EMBL" id="VIEB01000561">
    <property type="protein sequence ID" value="TQD86583.1"/>
    <property type="molecule type" value="Genomic_DNA"/>
</dbReference>
<feature type="compositionally biased region" description="Low complexity" evidence="1">
    <location>
        <begin position="373"/>
        <end position="382"/>
    </location>
</feature>
<keyword evidence="6" id="KW-1185">Reference proteome</keyword>
<accession>A0A540LJE4</accession>
<feature type="compositionally biased region" description="Polar residues" evidence="1">
    <location>
        <begin position="305"/>
        <end position="349"/>
    </location>
</feature>
<dbReference type="PANTHER" id="PTHR33836">
    <property type="entry name" value="LOW-TEMPERATURE-INDUCED 65 KDA PROTEIN-RELATED"/>
    <property type="match status" value="1"/>
</dbReference>
<dbReference type="Pfam" id="PF07918">
    <property type="entry name" value="CAP160"/>
    <property type="match status" value="2"/>
</dbReference>
<feature type="region of interest" description="Disordered" evidence="1">
    <location>
        <begin position="545"/>
        <end position="592"/>
    </location>
</feature>
<feature type="compositionally biased region" description="Basic residues" evidence="1">
    <location>
        <begin position="36"/>
        <end position="52"/>
    </location>
</feature>
<feature type="region of interest" description="Disordered" evidence="1">
    <location>
        <begin position="1"/>
        <end position="264"/>
    </location>
</feature>
<comment type="caution">
    <text evidence="5">The sequence shown here is derived from an EMBL/GenBank/DDBJ whole genome shotgun (WGS) entry which is preliminary data.</text>
</comment>
<feature type="compositionally biased region" description="Basic and acidic residues" evidence="1">
    <location>
        <begin position="7"/>
        <end position="16"/>
    </location>
</feature>
<feature type="compositionally biased region" description="Basic and acidic residues" evidence="1">
    <location>
        <begin position="53"/>
        <end position="62"/>
    </location>
</feature>
<feature type="compositionally biased region" description="Basic and acidic residues" evidence="1">
    <location>
        <begin position="189"/>
        <end position="200"/>
    </location>
</feature>
<gene>
    <name evidence="5" type="ORF">C1H46_027849</name>
</gene>
<proteinExistence type="predicted"/>
<feature type="compositionally biased region" description="Basic and acidic residues" evidence="1">
    <location>
        <begin position="574"/>
        <end position="586"/>
    </location>
</feature>
<feature type="domain" description="LTI65/LTI78 PGEED repeat" evidence="2">
    <location>
        <begin position="456"/>
        <end position="486"/>
    </location>
</feature>
<feature type="region of interest" description="Disordered" evidence="1">
    <location>
        <begin position="429"/>
        <end position="454"/>
    </location>
</feature>
<feature type="region of interest" description="Disordered" evidence="1">
    <location>
        <begin position="368"/>
        <end position="400"/>
    </location>
</feature>
<dbReference type="GO" id="GO:0009737">
    <property type="term" value="P:response to abscisic acid"/>
    <property type="evidence" value="ECO:0007669"/>
    <property type="project" value="InterPro"/>
</dbReference>
<evidence type="ECO:0000259" key="4">
    <source>
        <dbReference type="Pfam" id="PF23403"/>
    </source>
</evidence>
<dbReference type="AlphaFoldDB" id="A0A540LJE4"/>
<dbReference type="InterPro" id="IPR037491">
    <property type="entry name" value="LTI78/LTI65"/>
</dbReference>
<dbReference type="STRING" id="106549.A0A540LJE4"/>
<dbReference type="InterPro" id="IPR056605">
    <property type="entry name" value="LTI65_LTI78_N"/>
</dbReference>
<dbReference type="InterPro" id="IPR012418">
    <property type="entry name" value="CAP160"/>
</dbReference>
<feature type="domain" description="LTI65/LTI78 NYQTKV repeat" evidence="3">
    <location>
        <begin position="186"/>
        <end position="243"/>
    </location>
</feature>
<organism evidence="5 6">
    <name type="scientific">Malus baccata</name>
    <name type="common">Siberian crab apple</name>
    <name type="synonym">Pyrus baccata</name>
    <dbReference type="NCBI Taxonomy" id="106549"/>
    <lineage>
        <taxon>Eukaryota</taxon>
        <taxon>Viridiplantae</taxon>
        <taxon>Streptophyta</taxon>
        <taxon>Embryophyta</taxon>
        <taxon>Tracheophyta</taxon>
        <taxon>Spermatophyta</taxon>
        <taxon>Magnoliopsida</taxon>
        <taxon>eudicotyledons</taxon>
        <taxon>Gunneridae</taxon>
        <taxon>Pentapetalae</taxon>
        <taxon>rosids</taxon>
        <taxon>fabids</taxon>
        <taxon>Rosales</taxon>
        <taxon>Rosaceae</taxon>
        <taxon>Amygdaloideae</taxon>
        <taxon>Maleae</taxon>
        <taxon>Malus</taxon>
    </lineage>
</organism>
<feature type="compositionally biased region" description="Polar residues" evidence="1">
    <location>
        <begin position="206"/>
        <end position="215"/>
    </location>
</feature>
<feature type="compositionally biased region" description="Low complexity" evidence="1">
    <location>
        <begin position="556"/>
        <end position="572"/>
    </location>
</feature>
<sequence length="592" mass="62873">MESQMARPHDHEDNRHTLHLGTHQGEEEDHQEKSVLKKVKEKAKKIKNRLTKHGHEHEHDHNDLDEEDDEEDEDTEVHGATTIRSGAPGQGDILKVPMVKFGDTEAAIQDRDPPEVPHLERTDPMKEYVPTGGHLGQTRVHLHHRGLDDRTPISSRGDYQKTNVNVTDPSHAFATRKEGHLGQSGVNLDRPRGLEEDPHAPKANPQGYTPSNYETKVTDPTHAGGEEIGISPILHSFGKINIHSGDAKPSSNQGSSYTEKVSSATSAIAEKAISAKNVAASKLGYGGGNNDQHEDVNLHAYSPAHDSTNTGLHHYVGTNQNPSTGSHDQFSPEHPSNQGGSYTEKVSSATSAIADKAISAKNAVASKLGYGGDTDQQQHGDQAAVRSGSAAPGQQGKGITAAVTEKLTPVYERVAGAGSAVMSKLPGGVGTAGKEEVHRSTGTTTTGGEYNKSGQDKGISVKGYLFEKLKPGEEDRALSEVISETLHMHKAEQPRSGARPVGKVTESMEVTQRLGPDYGDGDVQQSSYGKVVADTVKGAVGSLLGKADESATSPQSLGSSTGTEGFSSSGSGVAERRDHGGAEQRRLQGSSN</sequence>
<feature type="compositionally biased region" description="Polar residues" evidence="1">
    <location>
        <begin position="249"/>
        <end position="264"/>
    </location>
</feature>